<evidence type="ECO:0000313" key="4">
    <source>
        <dbReference type="Proteomes" id="UP000283077"/>
    </source>
</evidence>
<feature type="transmembrane region" description="Helical" evidence="1">
    <location>
        <begin position="195"/>
        <end position="217"/>
    </location>
</feature>
<keyword evidence="4" id="KW-1185">Reference proteome</keyword>
<protein>
    <recommendedName>
        <fullName evidence="2">Peptidase M1 membrane alanine aminopeptidase domain-containing protein</fullName>
    </recommendedName>
</protein>
<reference evidence="3 4" key="1">
    <citation type="submission" date="2019-01" db="EMBL/GenBank/DDBJ databases">
        <authorList>
            <person name="Chen W.-M."/>
        </authorList>
    </citation>
    <scope>NUCLEOTIDE SEQUENCE [LARGE SCALE GENOMIC DNA]</scope>
    <source>
        <strain evidence="3 4">KYPC3</strain>
    </source>
</reference>
<organism evidence="3 4">
    <name type="scientific">Rheinheimera riviphila</name>
    <dbReference type="NCBI Taxonomy" id="1834037"/>
    <lineage>
        <taxon>Bacteria</taxon>
        <taxon>Pseudomonadati</taxon>
        <taxon>Pseudomonadota</taxon>
        <taxon>Gammaproteobacteria</taxon>
        <taxon>Chromatiales</taxon>
        <taxon>Chromatiaceae</taxon>
        <taxon>Rheinheimera</taxon>
    </lineage>
</organism>
<dbReference type="InterPro" id="IPR027268">
    <property type="entry name" value="Peptidase_M4/M1_CTD_sf"/>
</dbReference>
<dbReference type="Pfam" id="PF01433">
    <property type="entry name" value="Peptidase_M1"/>
    <property type="match status" value="1"/>
</dbReference>
<dbReference type="EMBL" id="SACS01000006">
    <property type="protein sequence ID" value="RVU40151.1"/>
    <property type="molecule type" value="Genomic_DNA"/>
</dbReference>
<keyword evidence="1" id="KW-1133">Transmembrane helix</keyword>
<feature type="transmembrane region" description="Helical" evidence="1">
    <location>
        <begin position="481"/>
        <end position="501"/>
    </location>
</feature>
<dbReference type="GO" id="GO:0008270">
    <property type="term" value="F:zinc ion binding"/>
    <property type="evidence" value="ECO:0007669"/>
    <property type="project" value="InterPro"/>
</dbReference>
<comment type="caution">
    <text evidence="3">The sequence shown here is derived from an EMBL/GenBank/DDBJ whole genome shotgun (WGS) entry which is preliminary data.</text>
</comment>
<name>A0A437R098_9GAMM</name>
<dbReference type="Proteomes" id="UP000283077">
    <property type="component" value="Unassembled WGS sequence"/>
</dbReference>
<dbReference type="SUPFAM" id="SSF55486">
    <property type="entry name" value="Metalloproteases ('zincins'), catalytic domain"/>
    <property type="match status" value="1"/>
</dbReference>
<feature type="transmembrane region" description="Helical" evidence="1">
    <location>
        <begin position="443"/>
        <end position="469"/>
    </location>
</feature>
<feature type="domain" description="Peptidase M1 membrane alanine aminopeptidase" evidence="2">
    <location>
        <begin position="919"/>
        <end position="1117"/>
    </location>
</feature>
<feature type="transmembrane region" description="Helical" evidence="1">
    <location>
        <begin position="259"/>
        <end position="280"/>
    </location>
</feature>
<feature type="transmembrane region" description="Helical" evidence="1">
    <location>
        <begin position="507"/>
        <end position="526"/>
    </location>
</feature>
<dbReference type="InterPro" id="IPR014782">
    <property type="entry name" value="Peptidase_M1_dom"/>
</dbReference>
<dbReference type="RefSeq" id="WP_127698480.1">
    <property type="nucleotide sequence ID" value="NZ_SACS01000006.1"/>
</dbReference>
<evidence type="ECO:0000313" key="3">
    <source>
        <dbReference type="EMBL" id="RVU40151.1"/>
    </source>
</evidence>
<dbReference type="AlphaFoldDB" id="A0A437R098"/>
<feature type="transmembrane region" description="Helical" evidence="1">
    <location>
        <begin position="79"/>
        <end position="97"/>
    </location>
</feature>
<proteinExistence type="predicted"/>
<keyword evidence="1" id="KW-0812">Transmembrane</keyword>
<gene>
    <name evidence="3" type="ORF">EOE67_07835</name>
</gene>
<dbReference type="GO" id="GO:0008237">
    <property type="term" value="F:metallopeptidase activity"/>
    <property type="evidence" value="ECO:0007669"/>
    <property type="project" value="InterPro"/>
</dbReference>
<feature type="transmembrane region" description="Helical" evidence="1">
    <location>
        <begin position="155"/>
        <end position="183"/>
    </location>
</feature>
<feature type="transmembrane region" description="Helical" evidence="1">
    <location>
        <begin position="614"/>
        <end position="632"/>
    </location>
</feature>
<accession>A0A437R098</accession>
<dbReference type="OrthoDB" id="100605at2"/>
<feature type="transmembrane region" description="Helical" evidence="1">
    <location>
        <begin position="41"/>
        <end position="59"/>
    </location>
</feature>
<feature type="transmembrane region" description="Helical" evidence="1">
    <location>
        <begin position="398"/>
        <end position="416"/>
    </location>
</feature>
<keyword evidence="1" id="KW-0472">Membrane</keyword>
<dbReference type="Gene3D" id="1.10.390.10">
    <property type="entry name" value="Neutral Protease Domain 2"/>
    <property type="match status" value="1"/>
</dbReference>
<feature type="transmembrane region" description="Helical" evidence="1">
    <location>
        <begin position="126"/>
        <end position="149"/>
    </location>
</feature>
<feature type="transmembrane region" description="Helical" evidence="1">
    <location>
        <begin position="575"/>
        <end position="593"/>
    </location>
</feature>
<feature type="transmembrane region" description="Helical" evidence="1">
    <location>
        <begin position="356"/>
        <end position="377"/>
    </location>
</feature>
<sequence>MLSNSLKNISAHSDAFNNQVVGKPRLLPLLRNEWRFYRVQPLCWLALCLALAFAALATIGNDLQTAQPQKELLFTHTKLLMMLQVLLIGALAPLAFLRDRQHGMTELTGVTPLTDWQWCCSRAGGLLMVVLGVQILLQFLAIAGVWFGINPQATAVTLASLCWISLQLFLLQQLPALLLLVALQLWCSRKTPHPALLYLLTAVCWLGYVLLAAATGSPVMAKSQPVSPWLSQLMLYLDPYALTPWLVQLQNSASITPDATVLLNRLLIVGSSALLFWRAWAAKPSLSKLQSTKFQFRTATNSAPAIEDSHSLGGSNSGQPQTADFRTVTPASSNWQSFGSLLRLQWLQLLRQRSTVLALLLLIGLVFSEVFTGLGYAEALSRLQPDSRDALNRINWDVLPRFGLLLLAFWASQLSWLNRQLRFDSLIAATPVSGVVQLCSQLAVLWLLTLLLVVLSFSAVAMAQLLSHIPIQFDEYLQQGLFTLSPLLLWGMLLLACHALLRSPLRANAVVAVLLLFGLSPLPDMLELQHPLWRVGQTQLAMPDALWGYQGSVGSTIASTIANDSASGHFSNGGFWPYLVFWGLLALTLWLLAMQHYHRGTGTSAPRQRLSNPFGLFAAVLAMLWLTQGLHIHQQLQQAGALETPQQRQAQRAAYEQLYQQWQHQPQPVVSKVQLQVGLYPAAQQATIAATLTLTNPHSTPITQLLVTLPGDIADQQALQSIDLDGAQLIPQQIPQKTEHQQRIYQFDQPLASGATTQLTVNLQLTQHAIATSPMHQVLRSEFSYLRLLHLLPQVGFMPELRLRDAKTRAEFGLAPLPEAETQPSVLAATATPASARYDWAQLETIISVPQGYQGIAAGKLIRQWQQQNRQYFHYKTTDAVRNLPAVIAVPWQPQQAIQDGIQLEIYSPTYNAATELNMQAMQQTLHWFSQQVGAYPGDALRLVMMPDVGPTGYALPQLVLINHRVGVRAVAAADAGFSQVYRRAVHEVAHQWFGHGIGNGVPGDGAFLVESLAKYAELVLIEQHFGIDAMQALVDFEQQRYSRALAGSRSEQKSLVDADESYDQYSRATLVFAKLRATVGDAVITAALRQLWQQHRYPATPASAMDFVRALQAHSPQSAQPLIHSLLLTKDSSMLVD</sequence>
<evidence type="ECO:0000259" key="2">
    <source>
        <dbReference type="Pfam" id="PF01433"/>
    </source>
</evidence>
<evidence type="ECO:0000256" key="1">
    <source>
        <dbReference type="SAM" id="Phobius"/>
    </source>
</evidence>